<protein>
    <submittedName>
        <fullName evidence="1">DUF535 domain-containing protein</fullName>
    </submittedName>
</protein>
<name>A0A3S8UA90_9RHOB</name>
<evidence type="ECO:0000313" key="2">
    <source>
        <dbReference type="Proteomes" id="UP000282002"/>
    </source>
</evidence>
<dbReference type="OrthoDB" id="6835762at2"/>
<proteinExistence type="predicted"/>
<keyword evidence="2" id="KW-1185">Reference proteome</keyword>
<dbReference type="RefSeq" id="WP_125326692.1">
    <property type="nucleotide sequence ID" value="NZ_CP034328.1"/>
</dbReference>
<gene>
    <name evidence="1" type="ORF">EI545_17720</name>
</gene>
<organism evidence="1 2">
    <name type="scientific">Tabrizicola piscis</name>
    <dbReference type="NCBI Taxonomy" id="2494374"/>
    <lineage>
        <taxon>Bacteria</taxon>
        <taxon>Pseudomonadati</taxon>
        <taxon>Pseudomonadota</taxon>
        <taxon>Alphaproteobacteria</taxon>
        <taxon>Rhodobacterales</taxon>
        <taxon>Paracoccaceae</taxon>
        <taxon>Tabrizicola</taxon>
    </lineage>
</organism>
<reference evidence="1 2" key="1">
    <citation type="submission" date="2018-12" db="EMBL/GenBank/DDBJ databases">
        <title>Complete genome sequencing of Tabrizicola sp. K13M18.</title>
        <authorList>
            <person name="Bae J.-W."/>
        </authorList>
    </citation>
    <scope>NUCLEOTIDE SEQUENCE [LARGE SCALE GENOMIC DNA]</scope>
    <source>
        <strain evidence="1 2">K13M18</strain>
    </source>
</reference>
<dbReference type="InterPro" id="IPR007488">
    <property type="entry name" value="DUF535"/>
</dbReference>
<dbReference type="AlphaFoldDB" id="A0A3S8UA90"/>
<dbReference type="EMBL" id="CP034328">
    <property type="protein sequence ID" value="AZL60500.1"/>
    <property type="molecule type" value="Genomic_DNA"/>
</dbReference>
<evidence type="ECO:0000313" key="1">
    <source>
        <dbReference type="EMBL" id="AZL60500.1"/>
    </source>
</evidence>
<dbReference type="GO" id="GO:0006974">
    <property type="term" value="P:DNA damage response"/>
    <property type="evidence" value="ECO:0007669"/>
    <property type="project" value="TreeGrafter"/>
</dbReference>
<sequence>MTMANLGKLSTLARRYFPGMSPGALSLQARFVLNGLREAPVVTQMMEPATGTSLAQIMSERPQIWGALVWPYQCASWGPGQRLQRIVGHYDAIDTLPEVLRFSIEDRLVLSDLDHLHPGMKLVLDQPEWFLREGGLTLNLFLDSFRAYSVAFSLYRTDTGALVATIGGLQGRNRDDMLDTYRELTRILHGLRPRDFLIEALRILCRVLQVDTLLAVSEAARHHRHPYFRGASPPGQDYDAIWQDRGGVPQDPQFFALPINSPRRDMAEVKPNKRPMYRRRFDFLDGLEADIARDLPSLRPVRFADS</sequence>
<dbReference type="Pfam" id="PF04393">
    <property type="entry name" value="DUF535"/>
    <property type="match status" value="1"/>
</dbReference>
<dbReference type="PANTHER" id="PTHR38785:SF1">
    <property type="entry name" value="HOMOLOG OF VIRK"/>
    <property type="match status" value="1"/>
</dbReference>
<dbReference type="PANTHER" id="PTHR38785">
    <property type="entry name" value="HOMOLOG OF VIRK"/>
    <property type="match status" value="1"/>
</dbReference>
<dbReference type="KEGG" id="taw:EI545_17720"/>
<dbReference type="Proteomes" id="UP000282002">
    <property type="component" value="Chromosome"/>
</dbReference>
<accession>A0A3S8UA90</accession>